<evidence type="ECO:0000313" key="2">
    <source>
        <dbReference type="Proteomes" id="UP000600247"/>
    </source>
</evidence>
<gene>
    <name evidence="1" type="ORF">GCM10010918_29350</name>
</gene>
<evidence type="ECO:0000313" key="1">
    <source>
        <dbReference type="EMBL" id="GGG71830.1"/>
    </source>
</evidence>
<dbReference type="EMBL" id="BMHY01000005">
    <property type="protein sequence ID" value="GGG71830.1"/>
    <property type="molecule type" value="Genomic_DNA"/>
</dbReference>
<dbReference type="AlphaFoldDB" id="A0A917H9P9"/>
<reference evidence="1 2" key="1">
    <citation type="journal article" date="2014" name="Int. J. Syst. Evol. Microbiol.">
        <title>Complete genome sequence of Corynebacterium casei LMG S-19264T (=DSM 44701T), isolated from a smear-ripened cheese.</title>
        <authorList>
            <consortium name="US DOE Joint Genome Institute (JGI-PGF)"/>
            <person name="Walter F."/>
            <person name="Albersmeier A."/>
            <person name="Kalinowski J."/>
            <person name="Ruckert C."/>
        </authorList>
    </citation>
    <scope>NUCLEOTIDE SEQUENCE [LARGE SCALE GENOMIC DNA]</scope>
    <source>
        <strain evidence="1 2">CGMCC 1.15286</strain>
    </source>
</reference>
<name>A0A917H9P9_9BACL</name>
<dbReference type="Proteomes" id="UP000600247">
    <property type="component" value="Unassembled WGS sequence"/>
</dbReference>
<proteinExistence type="predicted"/>
<sequence>MNANFYGIVEILRQYPDFPNADHRYLSPYHLKSEMEGHLFGCPQVPQQENGYAVLKKDGIARKKEHLHVNMKAF</sequence>
<comment type="caution">
    <text evidence="1">The sequence shown here is derived from an EMBL/GenBank/DDBJ whole genome shotgun (WGS) entry which is preliminary data.</text>
</comment>
<protein>
    <submittedName>
        <fullName evidence="1">Uncharacterized protein</fullName>
    </submittedName>
</protein>
<accession>A0A917H9P9</accession>
<organism evidence="1 2">
    <name type="scientific">Paenibacillus radicis</name>
    <name type="common">ex Gao et al. 2016</name>
    <dbReference type="NCBI Taxonomy" id="1737354"/>
    <lineage>
        <taxon>Bacteria</taxon>
        <taxon>Bacillati</taxon>
        <taxon>Bacillota</taxon>
        <taxon>Bacilli</taxon>
        <taxon>Bacillales</taxon>
        <taxon>Paenibacillaceae</taxon>
        <taxon>Paenibacillus</taxon>
    </lineage>
</organism>
<keyword evidence="2" id="KW-1185">Reference proteome</keyword>